<comment type="caution">
    <text evidence="2">The sequence shown here is derived from an EMBL/GenBank/DDBJ whole genome shotgun (WGS) entry which is preliminary data.</text>
</comment>
<dbReference type="EMBL" id="VLPK01000004">
    <property type="protein sequence ID" value="TSJ38550.1"/>
    <property type="molecule type" value="Genomic_DNA"/>
</dbReference>
<dbReference type="InterPro" id="IPR019587">
    <property type="entry name" value="Polyketide_cyclase/dehydratase"/>
</dbReference>
<dbReference type="Pfam" id="PF10604">
    <property type="entry name" value="Polyketide_cyc2"/>
    <property type="match status" value="1"/>
</dbReference>
<name>A0A556MFA9_9SPHI</name>
<sequence>MSIIITIVSILAGIIALIMIIALFMKKGYKTYSEIIINAPLPKAFDYIKQIKNQDNFNKWVMVDPDMKKDFRGTDGTVGFVYAWNGNKQAGEGEQEIKAITEGKNIEMEIRFIRPFAGIAQAEMTTESLSDNQTKVSWSTASTMKYPINIMLPMIVKMLEKDMAASLTMLKNVLEK</sequence>
<evidence type="ECO:0000256" key="1">
    <source>
        <dbReference type="SAM" id="Phobius"/>
    </source>
</evidence>
<proteinExistence type="predicted"/>
<gene>
    <name evidence="2" type="ORF">FO440_18720</name>
</gene>
<dbReference type="Proteomes" id="UP000318733">
    <property type="component" value="Unassembled WGS sequence"/>
</dbReference>
<organism evidence="2 3">
    <name type="scientific">Mucilaginibacter corticis</name>
    <dbReference type="NCBI Taxonomy" id="2597670"/>
    <lineage>
        <taxon>Bacteria</taxon>
        <taxon>Pseudomonadati</taxon>
        <taxon>Bacteroidota</taxon>
        <taxon>Sphingobacteriia</taxon>
        <taxon>Sphingobacteriales</taxon>
        <taxon>Sphingobacteriaceae</taxon>
        <taxon>Mucilaginibacter</taxon>
    </lineage>
</organism>
<dbReference type="InterPro" id="IPR023393">
    <property type="entry name" value="START-like_dom_sf"/>
</dbReference>
<dbReference type="OrthoDB" id="9807923at2"/>
<keyword evidence="3" id="KW-1185">Reference proteome</keyword>
<dbReference type="RefSeq" id="WP_144249832.1">
    <property type="nucleotide sequence ID" value="NZ_VLPK01000004.1"/>
</dbReference>
<keyword evidence="1" id="KW-0472">Membrane</keyword>
<keyword evidence="1" id="KW-0812">Transmembrane</keyword>
<evidence type="ECO:0000313" key="2">
    <source>
        <dbReference type="EMBL" id="TSJ38550.1"/>
    </source>
</evidence>
<protein>
    <submittedName>
        <fullName evidence="2">SRPBCC family protein</fullName>
    </submittedName>
</protein>
<evidence type="ECO:0000313" key="3">
    <source>
        <dbReference type="Proteomes" id="UP000318733"/>
    </source>
</evidence>
<dbReference type="CDD" id="cd07818">
    <property type="entry name" value="SRPBCC_1"/>
    <property type="match status" value="1"/>
</dbReference>
<dbReference type="AlphaFoldDB" id="A0A556MFA9"/>
<accession>A0A556MFA9</accession>
<dbReference type="SUPFAM" id="SSF55961">
    <property type="entry name" value="Bet v1-like"/>
    <property type="match status" value="1"/>
</dbReference>
<dbReference type="Gene3D" id="3.30.530.20">
    <property type="match status" value="1"/>
</dbReference>
<feature type="transmembrane region" description="Helical" evidence="1">
    <location>
        <begin position="6"/>
        <end position="25"/>
    </location>
</feature>
<keyword evidence="1" id="KW-1133">Transmembrane helix</keyword>
<reference evidence="2 3" key="1">
    <citation type="submission" date="2019-07" db="EMBL/GenBank/DDBJ databases">
        <authorList>
            <person name="Huq M.A."/>
        </authorList>
    </citation>
    <scope>NUCLEOTIDE SEQUENCE [LARGE SCALE GENOMIC DNA]</scope>
    <source>
        <strain evidence="2 3">MAH-19</strain>
    </source>
</reference>